<keyword evidence="1" id="KW-0472">Membrane</keyword>
<proteinExistence type="predicted"/>
<protein>
    <submittedName>
        <fullName evidence="2">Uncharacterized protein</fullName>
    </submittedName>
</protein>
<keyword evidence="1" id="KW-1133">Transmembrane helix</keyword>
<dbReference type="STRING" id="1798480.A2851_01880"/>
<evidence type="ECO:0000313" key="2">
    <source>
        <dbReference type="EMBL" id="OGG53617.1"/>
    </source>
</evidence>
<feature type="transmembrane region" description="Helical" evidence="1">
    <location>
        <begin position="47"/>
        <end position="70"/>
    </location>
</feature>
<organism evidence="2 3">
    <name type="scientific">Candidatus Kaiserbacteria bacterium RIFCSPHIGHO2_01_FULL_53_29</name>
    <dbReference type="NCBI Taxonomy" id="1798480"/>
    <lineage>
        <taxon>Bacteria</taxon>
        <taxon>Candidatus Kaiseribacteriota</taxon>
    </lineage>
</organism>
<accession>A0A1F6CWZ2</accession>
<gene>
    <name evidence="2" type="ORF">A2851_01880</name>
</gene>
<name>A0A1F6CWZ2_9BACT</name>
<feature type="transmembrane region" description="Helical" evidence="1">
    <location>
        <begin position="113"/>
        <end position="134"/>
    </location>
</feature>
<feature type="transmembrane region" description="Helical" evidence="1">
    <location>
        <begin position="21"/>
        <end position="41"/>
    </location>
</feature>
<evidence type="ECO:0000313" key="3">
    <source>
        <dbReference type="Proteomes" id="UP000176863"/>
    </source>
</evidence>
<sequence>MRLLRSAVAFCRSVLNYIEIVFNWKLAFQSAIVNGPFVLLINLGHGWVALSAGGGQAILSGIFTGLTSRVAQHFAERIRTPVLAYFCGSGVPMLMMLGLSAGMHWYIIKTPELLASCALPTFFTGCSTLFLTFVTRNLASWPNSLRWQRFTKWFIKYALVNRRDEGRDN</sequence>
<dbReference type="AlphaFoldDB" id="A0A1F6CWZ2"/>
<comment type="caution">
    <text evidence="2">The sequence shown here is derived from an EMBL/GenBank/DDBJ whole genome shotgun (WGS) entry which is preliminary data.</text>
</comment>
<feature type="transmembrane region" description="Helical" evidence="1">
    <location>
        <begin position="82"/>
        <end position="107"/>
    </location>
</feature>
<dbReference type="EMBL" id="MFKT01000009">
    <property type="protein sequence ID" value="OGG53617.1"/>
    <property type="molecule type" value="Genomic_DNA"/>
</dbReference>
<dbReference type="Proteomes" id="UP000176863">
    <property type="component" value="Unassembled WGS sequence"/>
</dbReference>
<reference evidence="2 3" key="1">
    <citation type="journal article" date="2016" name="Nat. Commun.">
        <title>Thousands of microbial genomes shed light on interconnected biogeochemical processes in an aquifer system.</title>
        <authorList>
            <person name="Anantharaman K."/>
            <person name="Brown C.T."/>
            <person name="Hug L.A."/>
            <person name="Sharon I."/>
            <person name="Castelle C.J."/>
            <person name="Probst A.J."/>
            <person name="Thomas B.C."/>
            <person name="Singh A."/>
            <person name="Wilkins M.J."/>
            <person name="Karaoz U."/>
            <person name="Brodie E.L."/>
            <person name="Williams K.H."/>
            <person name="Hubbard S.S."/>
            <person name="Banfield J.F."/>
        </authorList>
    </citation>
    <scope>NUCLEOTIDE SEQUENCE [LARGE SCALE GENOMIC DNA]</scope>
</reference>
<evidence type="ECO:0000256" key="1">
    <source>
        <dbReference type="SAM" id="Phobius"/>
    </source>
</evidence>
<keyword evidence="1" id="KW-0812">Transmembrane</keyword>